<evidence type="ECO:0000313" key="2">
    <source>
        <dbReference type="Proteomes" id="UP001064048"/>
    </source>
</evidence>
<evidence type="ECO:0000313" key="1">
    <source>
        <dbReference type="EMBL" id="KAI8422425.1"/>
    </source>
</evidence>
<organism evidence="1 2">
    <name type="scientific">Choristoneura fumiferana</name>
    <name type="common">Spruce budworm moth</name>
    <name type="synonym">Archips fumiferana</name>
    <dbReference type="NCBI Taxonomy" id="7141"/>
    <lineage>
        <taxon>Eukaryota</taxon>
        <taxon>Metazoa</taxon>
        <taxon>Ecdysozoa</taxon>
        <taxon>Arthropoda</taxon>
        <taxon>Hexapoda</taxon>
        <taxon>Insecta</taxon>
        <taxon>Pterygota</taxon>
        <taxon>Neoptera</taxon>
        <taxon>Endopterygota</taxon>
        <taxon>Lepidoptera</taxon>
        <taxon>Glossata</taxon>
        <taxon>Ditrysia</taxon>
        <taxon>Tortricoidea</taxon>
        <taxon>Tortricidae</taxon>
        <taxon>Tortricinae</taxon>
        <taxon>Choristoneura</taxon>
    </lineage>
</organism>
<reference evidence="1 2" key="1">
    <citation type="journal article" date="2022" name="Genome Biol. Evol.">
        <title>The Spruce Budworm Genome: Reconstructing the Evolutionary History of Antifreeze Proteins.</title>
        <authorList>
            <person name="Beliveau C."/>
            <person name="Gagne P."/>
            <person name="Picq S."/>
            <person name="Vernygora O."/>
            <person name="Keeling C.I."/>
            <person name="Pinkney K."/>
            <person name="Doucet D."/>
            <person name="Wen F."/>
            <person name="Johnston J.S."/>
            <person name="Maaroufi H."/>
            <person name="Boyle B."/>
            <person name="Laroche J."/>
            <person name="Dewar K."/>
            <person name="Juretic N."/>
            <person name="Blackburn G."/>
            <person name="Nisole A."/>
            <person name="Brunet B."/>
            <person name="Brandao M."/>
            <person name="Lumley L."/>
            <person name="Duan J."/>
            <person name="Quan G."/>
            <person name="Lucarotti C.J."/>
            <person name="Roe A.D."/>
            <person name="Sperling F.A.H."/>
            <person name="Levesque R.C."/>
            <person name="Cusson M."/>
        </authorList>
    </citation>
    <scope>NUCLEOTIDE SEQUENCE [LARGE SCALE GENOMIC DNA]</scope>
    <source>
        <strain evidence="1">Glfc:IPQL:Cfum</strain>
    </source>
</reference>
<name>A0ACC0JE86_CHOFU</name>
<protein>
    <submittedName>
        <fullName evidence="1">Uncharacterized protein</fullName>
    </submittedName>
</protein>
<dbReference type="Proteomes" id="UP001064048">
    <property type="component" value="Chromosome 10"/>
</dbReference>
<comment type="caution">
    <text evidence="1">The sequence shown here is derived from an EMBL/GenBank/DDBJ whole genome shotgun (WGS) entry which is preliminary data.</text>
</comment>
<keyword evidence="2" id="KW-1185">Reference proteome</keyword>
<dbReference type="EMBL" id="CM046110">
    <property type="protein sequence ID" value="KAI8422425.1"/>
    <property type="molecule type" value="Genomic_DNA"/>
</dbReference>
<sequence length="259" mass="29549">MERAMQGVSLKDKIRNHIIRQRTKVTDIAQRISSLKWRWADHVCLRTDERWSRRVLEWRPQTGKRSVGRPEARWTDELKRIAGGGWMRGAEDSVVARHGRGLRPAVDCCRLMMMMRKSFVSVSTYENDRSSKSSQRQDFGLVALHLPTFLESLWGAAAPHCSPLDSSFGMGDGPFGAAWWGLRPSVRRDLAMLGAGMARPRALRAGPFNTLNLPSFVQLLSRDLWYFRAKRPNDAKLTKVDTVDIASSRFFFCQILISK</sequence>
<gene>
    <name evidence="1" type="ORF">MSG28_006265</name>
</gene>
<accession>A0ACC0JE86</accession>
<proteinExistence type="predicted"/>